<dbReference type="Proteomes" id="UP001595607">
    <property type="component" value="Unassembled WGS sequence"/>
</dbReference>
<dbReference type="Pfam" id="PF13443">
    <property type="entry name" value="HTH_26"/>
    <property type="match status" value="1"/>
</dbReference>
<dbReference type="InterPro" id="IPR010982">
    <property type="entry name" value="Lambda_DNA-bd_dom_sf"/>
</dbReference>
<organism evidence="2 3">
    <name type="scientific">Parvularcula lutaonensis</name>
    <dbReference type="NCBI Taxonomy" id="491923"/>
    <lineage>
        <taxon>Bacteria</taxon>
        <taxon>Pseudomonadati</taxon>
        <taxon>Pseudomonadota</taxon>
        <taxon>Alphaproteobacteria</taxon>
        <taxon>Parvularculales</taxon>
        <taxon>Parvularculaceae</taxon>
        <taxon>Parvularcula</taxon>
    </lineage>
</organism>
<dbReference type="SMART" id="SM00530">
    <property type="entry name" value="HTH_XRE"/>
    <property type="match status" value="1"/>
</dbReference>
<name>A0ABV7MBW3_9PROT</name>
<reference evidence="3" key="1">
    <citation type="journal article" date="2019" name="Int. J. Syst. Evol. Microbiol.">
        <title>The Global Catalogue of Microorganisms (GCM) 10K type strain sequencing project: providing services to taxonomists for standard genome sequencing and annotation.</title>
        <authorList>
            <consortium name="The Broad Institute Genomics Platform"/>
            <consortium name="The Broad Institute Genome Sequencing Center for Infectious Disease"/>
            <person name="Wu L."/>
            <person name="Ma J."/>
        </authorList>
    </citation>
    <scope>NUCLEOTIDE SEQUENCE [LARGE SCALE GENOMIC DNA]</scope>
    <source>
        <strain evidence="3">KCTC 22245</strain>
    </source>
</reference>
<sequence>MTIRVTLDKILAERDMSLTELSERVGITIANLSILKTGKAKAVRFTTLDKICQVLDCQPGDILEYVPD</sequence>
<evidence type="ECO:0000259" key="1">
    <source>
        <dbReference type="PROSITE" id="PS50943"/>
    </source>
</evidence>
<comment type="caution">
    <text evidence="2">The sequence shown here is derived from an EMBL/GenBank/DDBJ whole genome shotgun (WGS) entry which is preliminary data.</text>
</comment>
<gene>
    <name evidence="2" type="ORF">ACFONP_06565</name>
</gene>
<dbReference type="EMBL" id="JBHRVA010000002">
    <property type="protein sequence ID" value="MFC3302392.1"/>
    <property type="molecule type" value="Genomic_DNA"/>
</dbReference>
<evidence type="ECO:0000313" key="2">
    <source>
        <dbReference type="EMBL" id="MFC3302392.1"/>
    </source>
</evidence>
<dbReference type="RefSeq" id="WP_189570606.1">
    <property type="nucleotide sequence ID" value="NZ_BMXU01000001.1"/>
</dbReference>
<dbReference type="PANTHER" id="PTHR37301">
    <property type="entry name" value="DNA-BINDING PROTEIN-RELATED"/>
    <property type="match status" value="1"/>
</dbReference>
<dbReference type="Gene3D" id="1.10.260.40">
    <property type="entry name" value="lambda repressor-like DNA-binding domains"/>
    <property type="match status" value="1"/>
</dbReference>
<dbReference type="SUPFAM" id="SSF47413">
    <property type="entry name" value="lambda repressor-like DNA-binding domains"/>
    <property type="match status" value="1"/>
</dbReference>
<keyword evidence="3" id="KW-1185">Reference proteome</keyword>
<protein>
    <submittedName>
        <fullName evidence="2">Helix-turn-helix domain-containing protein</fullName>
    </submittedName>
</protein>
<accession>A0ABV7MBW3</accession>
<dbReference type="InterPro" id="IPR001387">
    <property type="entry name" value="Cro/C1-type_HTH"/>
</dbReference>
<evidence type="ECO:0000313" key="3">
    <source>
        <dbReference type="Proteomes" id="UP001595607"/>
    </source>
</evidence>
<proteinExistence type="predicted"/>
<dbReference type="PROSITE" id="PS50943">
    <property type="entry name" value="HTH_CROC1"/>
    <property type="match status" value="1"/>
</dbReference>
<feature type="domain" description="HTH cro/C1-type" evidence="1">
    <location>
        <begin position="7"/>
        <end position="62"/>
    </location>
</feature>
<dbReference type="PANTHER" id="PTHR37301:SF1">
    <property type="entry name" value="DNA-BINDING PROTEIN"/>
    <property type="match status" value="1"/>
</dbReference>